<keyword evidence="1" id="KW-1133">Transmembrane helix</keyword>
<dbReference type="AlphaFoldDB" id="A0A5J5HAM1"/>
<protein>
    <submittedName>
        <fullName evidence="3">Anti-sigma factor</fullName>
    </submittedName>
</protein>
<dbReference type="Proteomes" id="UP000326671">
    <property type="component" value="Unassembled WGS sequence"/>
</dbReference>
<comment type="caution">
    <text evidence="3">The sequence shown here is derived from an EMBL/GenBank/DDBJ whole genome shotgun (WGS) entry which is preliminary data.</text>
</comment>
<dbReference type="Pfam" id="PF13490">
    <property type="entry name" value="zf-HC2"/>
    <property type="match status" value="1"/>
</dbReference>
<name>A0A5J5HAM1_9BACI</name>
<dbReference type="RefSeq" id="WP_150441943.1">
    <property type="nucleotide sequence ID" value="NZ_VYKL01000037.1"/>
</dbReference>
<sequence length="215" mass="24571">MKCPEKWVVYMHEYLDDEISAEHEKELREHIHVCMDCKVHFHQLKKTIALVQSTSHIQAPSNFTANIMANLPKEKRKVGVKRWFTHHPLLTAASLFLLLMSGSLFSSWNQDQQFSVSKQPNLVVQHDTVIVPEGEVVKGDILVRNGNLKIEGQVDGNVTVINGEQYMASAGKVTGEIKEINEVFEWLWYHIKETGEEIFQVFDEQKVVGKSDDKG</sequence>
<evidence type="ECO:0000313" key="3">
    <source>
        <dbReference type="EMBL" id="KAA9016928.1"/>
    </source>
</evidence>
<reference evidence="3 4" key="1">
    <citation type="submission" date="2019-09" db="EMBL/GenBank/DDBJ databases">
        <title>Whole genome sequences of isolates from the Mars Exploration Rovers.</title>
        <authorList>
            <person name="Seuylemezian A."/>
            <person name="Vaishampayan P."/>
        </authorList>
    </citation>
    <scope>NUCLEOTIDE SEQUENCE [LARGE SCALE GENOMIC DNA]</scope>
    <source>
        <strain evidence="3 4">MER_TA_151</strain>
    </source>
</reference>
<dbReference type="OrthoDB" id="9782842at2"/>
<evidence type="ECO:0000313" key="4">
    <source>
        <dbReference type="Proteomes" id="UP000326671"/>
    </source>
</evidence>
<feature type="transmembrane region" description="Helical" evidence="1">
    <location>
        <begin position="89"/>
        <end position="108"/>
    </location>
</feature>
<accession>A0A5J5HAM1</accession>
<keyword evidence="4" id="KW-1185">Reference proteome</keyword>
<gene>
    <name evidence="3" type="ORF">F4V44_20880</name>
</gene>
<feature type="domain" description="Putative zinc-finger" evidence="2">
    <location>
        <begin position="6"/>
        <end position="37"/>
    </location>
</feature>
<organism evidence="3 4">
    <name type="scientific">Niallia endozanthoxylica</name>
    <dbReference type="NCBI Taxonomy" id="2036016"/>
    <lineage>
        <taxon>Bacteria</taxon>
        <taxon>Bacillati</taxon>
        <taxon>Bacillota</taxon>
        <taxon>Bacilli</taxon>
        <taxon>Bacillales</taxon>
        <taxon>Bacillaceae</taxon>
        <taxon>Niallia</taxon>
    </lineage>
</organism>
<keyword evidence="1" id="KW-0472">Membrane</keyword>
<dbReference type="EMBL" id="VYKL01000037">
    <property type="protein sequence ID" value="KAA9016928.1"/>
    <property type="molecule type" value="Genomic_DNA"/>
</dbReference>
<evidence type="ECO:0000259" key="2">
    <source>
        <dbReference type="Pfam" id="PF13490"/>
    </source>
</evidence>
<proteinExistence type="predicted"/>
<keyword evidence="1" id="KW-0812">Transmembrane</keyword>
<dbReference type="InterPro" id="IPR027383">
    <property type="entry name" value="Znf_put"/>
</dbReference>
<evidence type="ECO:0000256" key="1">
    <source>
        <dbReference type="SAM" id="Phobius"/>
    </source>
</evidence>